<evidence type="ECO:0000259" key="11">
    <source>
        <dbReference type="PROSITE" id="PS50011"/>
    </source>
</evidence>
<dbReference type="Gene3D" id="1.10.510.10">
    <property type="entry name" value="Transferase(Phosphotransferase) domain 1"/>
    <property type="match status" value="1"/>
</dbReference>
<evidence type="ECO:0000256" key="5">
    <source>
        <dbReference type="ARBA" id="ARBA00022777"/>
    </source>
</evidence>
<evidence type="ECO:0000313" key="12">
    <source>
        <dbReference type="EMBL" id="KAG2577567.1"/>
    </source>
</evidence>
<dbReference type="EMBL" id="CM029048">
    <property type="protein sequence ID" value="KAG2577567.1"/>
    <property type="molecule type" value="Genomic_DNA"/>
</dbReference>
<dbReference type="PANTHER" id="PTHR45707:SF43">
    <property type="entry name" value="PROTEIN KINASE DOMAIN-CONTAINING PROTEIN"/>
    <property type="match status" value="1"/>
</dbReference>
<reference evidence="12" key="1">
    <citation type="submission" date="2020-05" db="EMBL/GenBank/DDBJ databases">
        <title>WGS assembly of Panicum virgatum.</title>
        <authorList>
            <person name="Lovell J.T."/>
            <person name="Jenkins J."/>
            <person name="Shu S."/>
            <person name="Juenger T.E."/>
            <person name="Schmutz J."/>
        </authorList>
    </citation>
    <scope>NUCLEOTIDE SEQUENCE</scope>
    <source>
        <strain evidence="12">AP13</strain>
    </source>
</reference>
<comment type="catalytic activity">
    <reaction evidence="7">
        <text>L-threonyl-[protein] + ATP = O-phospho-L-threonyl-[protein] + ADP + H(+)</text>
        <dbReference type="Rhea" id="RHEA:46608"/>
        <dbReference type="Rhea" id="RHEA-COMP:11060"/>
        <dbReference type="Rhea" id="RHEA-COMP:11605"/>
        <dbReference type="ChEBI" id="CHEBI:15378"/>
        <dbReference type="ChEBI" id="CHEBI:30013"/>
        <dbReference type="ChEBI" id="CHEBI:30616"/>
        <dbReference type="ChEBI" id="CHEBI:61977"/>
        <dbReference type="ChEBI" id="CHEBI:456216"/>
        <dbReference type="EC" id="2.7.11.1"/>
    </reaction>
</comment>
<keyword evidence="4 9" id="KW-0547">Nucleotide-binding</keyword>
<comment type="similarity">
    <text evidence="10">Belongs to the protein kinase superfamily.</text>
</comment>
<accession>A0A8T0QWC4</accession>
<dbReference type="SUPFAM" id="SSF56112">
    <property type="entry name" value="Protein kinase-like (PK-like)"/>
    <property type="match status" value="1"/>
</dbReference>
<keyword evidence="5" id="KW-0418">Kinase</keyword>
<dbReference type="FunFam" id="1.10.510.10:FF:001023">
    <property type="entry name" value="Os07g0541700 protein"/>
    <property type="match status" value="1"/>
</dbReference>
<organism evidence="12 13">
    <name type="scientific">Panicum virgatum</name>
    <name type="common">Blackwell switchgrass</name>
    <dbReference type="NCBI Taxonomy" id="38727"/>
    <lineage>
        <taxon>Eukaryota</taxon>
        <taxon>Viridiplantae</taxon>
        <taxon>Streptophyta</taxon>
        <taxon>Embryophyta</taxon>
        <taxon>Tracheophyta</taxon>
        <taxon>Spermatophyta</taxon>
        <taxon>Magnoliopsida</taxon>
        <taxon>Liliopsida</taxon>
        <taxon>Poales</taxon>
        <taxon>Poaceae</taxon>
        <taxon>PACMAD clade</taxon>
        <taxon>Panicoideae</taxon>
        <taxon>Panicodae</taxon>
        <taxon>Paniceae</taxon>
        <taxon>Panicinae</taxon>
        <taxon>Panicum</taxon>
        <taxon>Panicum sect. Hiantes</taxon>
    </lineage>
</organism>
<evidence type="ECO:0000256" key="2">
    <source>
        <dbReference type="ARBA" id="ARBA00022527"/>
    </source>
</evidence>
<dbReference type="InterPro" id="IPR000719">
    <property type="entry name" value="Prot_kinase_dom"/>
</dbReference>
<keyword evidence="2 10" id="KW-0723">Serine/threonine-protein kinase</keyword>
<protein>
    <recommendedName>
        <fullName evidence="1">non-specific serine/threonine protein kinase</fullName>
        <ecNumber evidence="1">2.7.11.1</ecNumber>
    </recommendedName>
</protein>
<dbReference type="PROSITE" id="PS00108">
    <property type="entry name" value="PROTEIN_KINASE_ST"/>
    <property type="match status" value="1"/>
</dbReference>
<dbReference type="GO" id="GO:0004674">
    <property type="term" value="F:protein serine/threonine kinase activity"/>
    <property type="evidence" value="ECO:0007669"/>
    <property type="project" value="UniProtKB-KW"/>
</dbReference>
<keyword evidence="3" id="KW-0808">Transferase</keyword>
<evidence type="ECO:0000256" key="7">
    <source>
        <dbReference type="ARBA" id="ARBA00047899"/>
    </source>
</evidence>
<evidence type="ECO:0000256" key="9">
    <source>
        <dbReference type="PROSITE-ProRule" id="PRU10141"/>
    </source>
</evidence>
<dbReference type="Proteomes" id="UP000823388">
    <property type="component" value="Chromosome 6N"/>
</dbReference>
<dbReference type="InterPro" id="IPR008271">
    <property type="entry name" value="Ser/Thr_kinase_AS"/>
</dbReference>
<sequence length="302" mass="33999">MRIVRLVWGCADVGPSALMLGEFEMGDQISEVEELERIFADTRAEPIKISYAAIKYVTKNFAEVIGRGGFGVVYLGGLRNGMVAVKKLFATMDLSELFATMELSHKQFLDEVISLAKLNHKNVVRFLAYCVETTLEVREAEGKLADIEVQQRFLCFEYAPNGNLHHYLQEKTHAHEWSVCYEIIKGICHGLCYIHDKRIFHLDLKPANVLLGANMEPKISDFGLSRVFNENVATVVTKNIAGRLGYMAPELIDQGKVSLKTDIFSLGIIMIRLLVRHNDTIIENKGTYSCSHDCDMFNFAVA</sequence>
<keyword evidence="13" id="KW-1185">Reference proteome</keyword>
<dbReference type="SMART" id="SM00220">
    <property type="entry name" value="S_TKc"/>
    <property type="match status" value="1"/>
</dbReference>
<evidence type="ECO:0000313" key="13">
    <source>
        <dbReference type="Proteomes" id="UP000823388"/>
    </source>
</evidence>
<dbReference type="Gene3D" id="3.30.200.20">
    <property type="entry name" value="Phosphorylase Kinase, domain 1"/>
    <property type="match status" value="1"/>
</dbReference>
<comment type="caution">
    <text evidence="12">The sequence shown here is derived from an EMBL/GenBank/DDBJ whole genome shotgun (WGS) entry which is preliminary data.</text>
</comment>
<dbReference type="InterPro" id="IPR011009">
    <property type="entry name" value="Kinase-like_dom_sf"/>
</dbReference>
<evidence type="ECO:0000256" key="10">
    <source>
        <dbReference type="RuleBase" id="RU000304"/>
    </source>
</evidence>
<evidence type="ECO:0000256" key="6">
    <source>
        <dbReference type="ARBA" id="ARBA00022840"/>
    </source>
</evidence>
<name>A0A8T0QWC4_PANVG</name>
<proteinExistence type="inferred from homology"/>
<dbReference type="AlphaFoldDB" id="A0A8T0QWC4"/>
<dbReference type="EC" id="2.7.11.1" evidence="1"/>
<dbReference type="GO" id="GO:0005524">
    <property type="term" value="F:ATP binding"/>
    <property type="evidence" value="ECO:0007669"/>
    <property type="project" value="UniProtKB-UniRule"/>
</dbReference>
<evidence type="ECO:0000256" key="8">
    <source>
        <dbReference type="ARBA" id="ARBA00048679"/>
    </source>
</evidence>
<evidence type="ECO:0000256" key="4">
    <source>
        <dbReference type="ARBA" id="ARBA00022741"/>
    </source>
</evidence>
<keyword evidence="6 9" id="KW-0067">ATP-binding</keyword>
<dbReference type="Pfam" id="PF00069">
    <property type="entry name" value="Pkinase"/>
    <property type="match status" value="1"/>
</dbReference>
<evidence type="ECO:0000256" key="3">
    <source>
        <dbReference type="ARBA" id="ARBA00022679"/>
    </source>
</evidence>
<dbReference type="InterPro" id="IPR017441">
    <property type="entry name" value="Protein_kinase_ATP_BS"/>
</dbReference>
<feature type="domain" description="Protein kinase" evidence="11">
    <location>
        <begin position="59"/>
        <end position="302"/>
    </location>
</feature>
<feature type="binding site" evidence="9">
    <location>
        <position position="87"/>
    </location>
    <ligand>
        <name>ATP</name>
        <dbReference type="ChEBI" id="CHEBI:30616"/>
    </ligand>
</feature>
<dbReference type="PROSITE" id="PS50011">
    <property type="entry name" value="PROTEIN_KINASE_DOM"/>
    <property type="match status" value="1"/>
</dbReference>
<comment type="catalytic activity">
    <reaction evidence="8">
        <text>L-seryl-[protein] + ATP = O-phospho-L-seryl-[protein] + ADP + H(+)</text>
        <dbReference type="Rhea" id="RHEA:17989"/>
        <dbReference type="Rhea" id="RHEA-COMP:9863"/>
        <dbReference type="Rhea" id="RHEA-COMP:11604"/>
        <dbReference type="ChEBI" id="CHEBI:15378"/>
        <dbReference type="ChEBI" id="CHEBI:29999"/>
        <dbReference type="ChEBI" id="CHEBI:30616"/>
        <dbReference type="ChEBI" id="CHEBI:83421"/>
        <dbReference type="ChEBI" id="CHEBI:456216"/>
        <dbReference type="EC" id="2.7.11.1"/>
    </reaction>
</comment>
<dbReference type="PANTHER" id="PTHR45707">
    <property type="entry name" value="C2 CALCIUM/LIPID-BINDING PLANT PHOSPHORIBOSYLTRANSFERASE FAMILY PROTEIN"/>
    <property type="match status" value="1"/>
</dbReference>
<gene>
    <name evidence="12" type="ORF">PVAP13_6NG199306</name>
</gene>
<dbReference type="PROSITE" id="PS00107">
    <property type="entry name" value="PROTEIN_KINASE_ATP"/>
    <property type="match status" value="1"/>
</dbReference>
<evidence type="ECO:0000256" key="1">
    <source>
        <dbReference type="ARBA" id="ARBA00012513"/>
    </source>
</evidence>